<dbReference type="EMBL" id="MZZM01000005">
    <property type="protein sequence ID" value="ORJ64140.1"/>
    <property type="molecule type" value="Genomic_DNA"/>
</dbReference>
<accession>A0A1X0YG90</accession>
<evidence type="ECO:0000313" key="2">
    <source>
        <dbReference type="EMBL" id="ORJ64140.1"/>
    </source>
</evidence>
<dbReference type="AlphaFoldDB" id="A0A1X0YG90"/>
<gene>
    <name evidence="2" type="ORF">B5M45_02755</name>
</gene>
<evidence type="ECO:0000256" key="1">
    <source>
        <dbReference type="SAM" id="MobiDB-lite"/>
    </source>
</evidence>
<proteinExistence type="predicted"/>
<evidence type="ECO:0000313" key="3">
    <source>
        <dbReference type="Proteomes" id="UP000193040"/>
    </source>
</evidence>
<dbReference type="Proteomes" id="UP000193040">
    <property type="component" value="Unassembled WGS sequence"/>
</dbReference>
<feature type="region of interest" description="Disordered" evidence="1">
    <location>
        <begin position="1"/>
        <end position="29"/>
    </location>
</feature>
<dbReference type="RefSeq" id="WP_061556247.1">
    <property type="nucleotide sequence ID" value="NZ_JASWDE010000002.1"/>
</dbReference>
<sequence>MVDSGVCPQCRRPRGATGEHRSDEAASDNVDWAGLPVNLDFTFSQVQRDKVYAQHLMRKRGSQLFRTSNGGPLCACEPAEVTQLDPEAGQSRLEWISDDRRHAG</sequence>
<comment type="caution">
    <text evidence="2">The sequence shown here is derived from an EMBL/GenBank/DDBJ whole genome shotgun (WGS) entry which is preliminary data.</text>
</comment>
<organism evidence="2 3">
    <name type="scientific">Mycobacterium simiae</name>
    <name type="common">Mycobacterium habana</name>
    <dbReference type="NCBI Taxonomy" id="1784"/>
    <lineage>
        <taxon>Bacteria</taxon>
        <taxon>Bacillati</taxon>
        <taxon>Actinomycetota</taxon>
        <taxon>Actinomycetes</taxon>
        <taxon>Mycobacteriales</taxon>
        <taxon>Mycobacteriaceae</taxon>
        <taxon>Mycobacterium</taxon>
        <taxon>Mycobacterium simiae complex</taxon>
    </lineage>
</organism>
<dbReference type="STRING" id="1784.VC42_05195"/>
<reference evidence="2 3" key="1">
    <citation type="submission" date="2017-03" db="EMBL/GenBank/DDBJ databases">
        <title>Genomic insights into Mycobacterium simiae human colonization.</title>
        <authorList>
            <person name="Steffani J.L."/>
            <person name="Brunck M.E."/>
            <person name="Cruz E."/>
            <person name="Montiel R."/>
            <person name="Barona F."/>
        </authorList>
    </citation>
    <scope>NUCLEOTIDE SEQUENCE [LARGE SCALE GENOMIC DNA]</scope>
    <source>
        <strain evidence="2 3">MsiGto</strain>
    </source>
</reference>
<keyword evidence="3" id="KW-1185">Reference proteome</keyword>
<protein>
    <submittedName>
        <fullName evidence="2">Uncharacterized protein</fullName>
    </submittedName>
</protein>
<name>A0A1X0YG90_MYCSI</name>